<dbReference type="EMBL" id="BRYA01000221">
    <property type="protein sequence ID" value="GMI44657.1"/>
    <property type="molecule type" value="Genomic_DNA"/>
</dbReference>
<accession>A0A9W7GIK2</accession>
<dbReference type="AlphaFoldDB" id="A0A9W7GIK2"/>
<keyword evidence="4" id="KW-0325">Glycoprotein</keyword>
<dbReference type="Pfam" id="PF00295">
    <property type="entry name" value="Glyco_hydro_28"/>
    <property type="match status" value="1"/>
</dbReference>
<evidence type="ECO:0000313" key="9">
    <source>
        <dbReference type="Proteomes" id="UP001165065"/>
    </source>
</evidence>
<organism evidence="8 9">
    <name type="scientific">Triparma columacea</name>
    <dbReference type="NCBI Taxonomy" id="722753"/>
    <lineage>
        <taxon>Eukaryota</taxon>
        <taxon>Sar</taxon>
        <taxon>Stramenopiles</taxon>
        <taxon>Ochrophyta</taxon>
        <taxon>Bolidophyceae</taxon>
        <taxon>Parmales</taxon>
        <taxon>Triparmaceae</taxon>
        <taxon>Triparma</taxon>
    </lineage>
</organism>
<proteinExistence type="inferred from homology"/>
<dbReference type="GO" id="GO:0046576">
    <property type="term" value="F:rhamnogalacturonan alpha-L-rhamnopyranosyl-(1-&gt;4)-alpha-D-galactopyranosyluronide lyase activity"/>
    <property type="evidence" value="ECO:0007669"/>
    <property type="project" value="UniProtKB-ARBA"/>
</dbReference>
<evidence type="ECO:0000256" key="4">
    <source>
        <dbReference type="ARBA" id="ARBA00023180"/>
    </source>
</evidence>
<keyword evidence="5 6" id="KW-0326">Glycosidase</keyword>
<sequence>MKLFKFLALPALACSVSGIAPPIDPPFQHWRGSGSVTARAGDGLVNVLDYGAVAGEDGDAYANMKAFNDAFDAMGLGDTLLVPDDGDAFNVVGGILASGLRNATIQVDGVLNFVVDFDNWPLTDDGKKYQDGFVVTESIDVVFTSSTTALFDGNGRVWWDKMIAGTLPPNRDDSRPKLFHFIRCADVLIERLKLVNSPSWNLIADGVRFEIRNIEVETDRDYQRELKQQKMVGGAAKDKIFEWVIDKASGLIPAWLLQPEDLNTDGIDPSGIDFYIHDVKIYNDDDSIAVKPSQRGSVGVDGTEYDCSQNMLMENMELVGFGASIGSVPPTTGRKCVDGITMRNVNMPGTGKGIYVKSNGNDCLDGKTSQLTNLLFENFTIADPFWYAIWIGPQQQHEPNSELGLDCALIYPLLDSQCPTQGCSDFENITLKDVTIINPKLSPGAILGNETNPMRNIVFDNVVVKQDSKILGKWPWKEDGLRGVGTYKSEFVGNGVCRGCHPVPDGFVEE</sequence>
<reference evidence="9" key="1">
    <citation type="journal article" date="2023" name="Commun. Biol.">
        <title>Genome analysis of Parmales, the sister group of diatoms, reveals the evolutionary specialization of diatoms from phago-mixotrophs to photoautotrophs.</title>
        <authorList>
            <person name="Ban H."/>
            <person name="Sato S."/>
            <person name="Yoshikawa S."/>
            <person name="Yamada K."/>
            <person name="Nakamura Y."/>
            <person name="Ichinomiya M."/>
            <person name="Sato N."/>
            <person name="Blanc-Mathieu R."/>
            <person name="Endo H."/>
            <person name="Kuwata A."/>
            <person name="Ogata H."/>
        </authorList>
    </citation>
    <scope>NUCLEOTIDE SEQUENCE [LARGE SCALE GENOMIC DNA]</scope>
</reference>
<name>A0A9W7GIK2_9STRA</name>
<evidence type="ECO:0000256" key="2">
    <source>
        <dbReference type="ARBA" id="ARBA00022801"/>
    </source>
</evidence>
<evidence type="ECO:0000256" key="3">
    <source>
        <dbReference type="ARBA" id="ARBA00023157"/>
    </source>
</evidence>
<feature type="chain" id="PRO_5040728462" evidence="7">
    <location>
        <begin position="19"/>
        <end position="510"/>
    </location>
</feature>
<dbReference type="Proteomes" id="UP001165065">
    <property type="component" value="Unassembled WGS sequence"/>
</dbReference>
<keyword evidence="9" id="KW-1185">Reference proteome</keyword>
<comment type="caution">
    <text evidence="8">The sequence shown here is derived from an EMBL/GenBank/DDBJ whole genome shotgun (WGS) entry which is preliminary data.</text>
</comment>
<evidence type="ECO:0000256" key="6">
    <source>
        <dbReference type="RuleBase" id="RU361169"/>
    </source>
</evidence>
<evidence type="ECO:0000256" key="1">
    <source>
        <dbReference type="ARBA" id="ARBA00008834"/>
    </source>
</evidence>
<dbReference type="GO" id="GO:0005975">
    <property type="term" value="P:carbohydrate metabolic process"/>
    <property type="evidence" value="ECO:0007669"/>
    <property type="project" value="InterPro"/>
</dbReference>
<dbReference type="OrthoDB" id="187139at2759"/>
<feature type="signal peptide" evidence="7">
    <location>
        <begin position="1"/>
        <end position="18"/>
    </location>
</feature>
<dbReference type="InterPro" id="IPR000743">
    <property type="entry name" value="Glyco_hydro_28"/>
</dbReference>
<keyword evidence="2 6" id="KW-0378">Hydrolase</keyword>
<dbReference type="SUPFAM" id="SSF51126">
    <property type="entry name" value="Pectin lyase-like"/>
    <property type="match status" value="1"/>
</dbReference>
<keyword evidence="7" id="KW-0732">Signal</keyword>
<dbReference type="PANTHER" id="PTHR31736">
    <property type="match status" value="1"/>
</dbReference>
<evidence type="ECO:0000313" key="8">
    <source>
        <dbReference type="EMBL" id="GMI44657.1"/>
    </source>
</evidence>
<comment type="similarity">
    <text evidence="1 6">Belongs to the glycosyl hydrolase 28 family.</text>
</comment>
<dbReference type="Gene3D" id="2.160.20.10">
    <property type="entry name" value="Single-stranded right-handed beta-helix, Pectin lyase-like"/>
    <property type="match status" value="1"/>
</dbReference>
<dbReference type="InterPro" id="IPR011050">
    <property type="entry name" value="Pectin_lyase_fold/virulence"/>
</dbReference>
<dbReference type="InterPro" id="IPR012334">
    <property type="entry name" value="Pectin_lyas_fold"/>
</dbReference>
<gene>
    <name evidence="8" type="ORF">TrCOL_g369</name>
</gene>
<protein>
    <submittedName>
        <fullName evidence="8">Uncharacterized protein</fullName>
    </submittedName>
</protein>
<dbReference type="GO" id="GO:0004650">
    <property type="term" value="F:polygalacturonase activity"/>
    <property type="evidence" value="ECO:0007669"/>
    <property type="project" value="InterPro"/>
</dbReference>
<evidence type="ECO:0000256" key="7">
    <source>
        <dbReference type="SAM" id="SignalP"/>
    </source>
</evidence>
<dbReference type="PANTHER" id="PTHR31736:SF19">
    <property type="entry name" value="PECTIN LYASE SUPERFAMILY PROTEIN-RELATED"/>
    <property type="match status" value="1"/>
</dbReference>
<evidence type="ECO:0000256" key="5">
    <source>
        <dbReference type="ARBA" id="ARBA00023295"/>
    </source>
</evidence>
<keyword evidence="3" id="KW-1015">Disulfide bond</keyword>